<organism evidence="3">
    <name type="scientific">Cupriavidus necator</name>
    <name type="common">Alcaligenes eutrophus</name>
    <name type="synonym">Ralstonia eutropha</name>
    <dbReference type="NCBI Taxonomy" id="106590"/>
    <lineage>
        <taxon>Bacteria</taxon>
        <taxon>Pseudomonadati</taxon>
        <taxon>Pseudomonadota</taxon>
        <taxon>Betaproteobacteria</taxon>
        <taxon>Burkholderiales</taxon>
        <taxon>Burkholderiaceae</taxon>
        <taxon>Cupriavidus</taxon>
    </lineage>
</organism>
<feature type="domain" description="HTH cro/C1-type" evidence="2">
    <location>
        <begin position="89"/>
        <end position="145"/>
    </location>
</feature>
<dbReference type="CDD" id="cd00093">
    <property type="entry name" value="HTH_XRE"/>
    <property type="match status" value="1"/>
</dbReference>
<sequence>MHSNALITNDRNAREVSGLIDEISHATSSEQTLAAVVDGLSPDVVDSIRRALVTERQELSSMLSAYQEAKRGNLEPLKQRASGDLGDMLIVARIAKGWSQKELARQIGLREQAVQRYEAERYRSISLAGFFRVAKALGLTIAADVQSPADTPWLSLPSLDISAVEAQKVLKHARENGWLEDGGTDESALSQLKRYISEHVGTHGKPSLFRTGLTVENYADDWSLLCWKAQVTRQAKSLIDAHKIKYRPLDVSWLKELPKLSTQADGPLRAKEFLLHHGIVLLAERNVPGMKVDGAAFLVEDIPVIGLTLRRDALDNFWFTLLHEVAHVVLHYRTGLAAGFFDDIETREIDALEAEADRFAGSLLIPQDIWLRSPARIAKAADTIERFAKQLGISPAVVFGRIRMERQNYAIFSDKIGLGQVRKQFFQQ</sequence>
<dbReference type="Pfam" id="PF01381">
    <property type="entry name" value="HTH_3"/>
    <property type="match status" value="1"/>
</dbReference>
<gene>
    <name evidence="3" type="ORF">CNECB9_1470009</name>
</gene>
<dbReference type="InterPro" id="IPR001387">
    <property type="entry name" value="Cro/C1-type_HTH"/>
</dbReference>
<dbReference type="AlphaFoldDB" id="A0A1K0J7S6"/>
<comment type="similarity">
    <text evidence="1">Belongs to the short-chain fatty acyl-CoA assimilation regulator (ScfR) family.</text>
</comment>
<dbReference type="PANTHER" id="PTHR43236:SF2">
    <property type="entry name" value="BLL0069 PROTEIN"/>
    <property type="match status" value="1"/>
</dbReference>
<dbReference type="EMBL" id="FMSH01000054">
    <property type="protein sequence ID" value="SCU73991.1"/>
    <property type="molecule type" value="Genomic_DNA"/>
</dbReference>
<dbReference type="SUPFAM" id="SSF47413">
    <property type="entry name" value="lambda repressor-like DNA-binding domains"/>
    <property type="match status" value="1"/>
</dbReference>
<dbReference type="InterPro" id="IPR010982">
    <property type="entry name" value="Lambda_DNA-bd_dom_sf"/>
</dbReference>
<evidence type="ECO:0000259" key="2">
    <source>
        <dbReference type="PROSITE" id="PS50943"/>
    </source>
</evidence>
<dbReference type="GO" id="GO:0003677">
    <property type="term" value="F:DNA binding"/>
    <property type="evidence" value="ECO:0007669"/>
    <property type="project" value="InterPro"/>
</dbReference>
<evidence type="ECO:0000313" key="3">
    <source>
        <dbReference type="EMBL" id="SCU73991.1"/>
    </source>
</evidence>
<dbReference type="SMART" id="SM00530">
    <property type="entry name" value="HTH_XRE"/>
    <property type="match status" value="1"/>
</dbReference>
<dbReference type="Gene3D" id="1.10.260.40">
    <property type="entry name" value="lambda repressor-like DNA-binding domains"/>
    <property type="match status" value="1"/>
</dbReference>
<dbReference type="Pfam" id="PF06114">
    <property type="entry name" value="Peptidase_M78"/>
    <property type="match status" value="1"/>
</dbReference>
<dbReference type="PANTHER" id="PTHR43236">
    <property type="entry name" value="ANTITOXIN HIGA1"/>
    <property type="match status" value="1"/>
</dbReference>
<dbReference type="RefSeq" id="WP_340520873.1">
    <property type="nucleotide sequence ID" value="NZ_FMSH01000054.1"/>
</dbReference>
<dbReference type="Gene3D" id="1.10.10.2910">
    <property type="match status" value="1"/>
</dbReference>
<dbReference type="PROSITE" id="PS50943">
    <property type="entry name" value="HTH_CROC1"/>
    <property type="match status" value="1"/>
</dbReference>
<proteinExistence type="inferred from homology"/>
<protein>
    <recommendedName>
        <fullName evidence="2">HTH cro/C1-type domain-containing protein</fullName>
    </recommendedName>
</protein>
<name>A0A1K0J7S6_CUPNE</name>
<accession>A0A1K0J7S6</accession>
<evidence type="ECO:0000256" key="1">
    <source>
        <dbReference type="ARBA" id="ARBA00007227"/>
    </source>
</evidence>
<dbReference type="InterPro" id="IPR052345">
    <property type="entry name" value="Rad_response_metalloprotease"/>
</dbReference>
<dbReference type="InterPro" id="IPR010359">
    <property type="entry name" value="IrrE_HExxH"/>
</dbReference>
<reference evidence="3" key="1">
    <citation type="submission" date="2016-09" db="EMBL/GenBank/DDBJ databases">
        <authorList>
            <person name="Capua I."/>
            <person name="De Benedictis P."/>
            <person name="Joannis T."/>
            <person name="Lombin L.H."/>
            <person name="Cattoli G."/>
        </authorList>
    </citation>
    <scope>NUCLEOTIDE SEQUENCE</scope>
    <source>
        <strain evidence="3">B9</strain>
    </source>
</reference>